<evidence type="ECO:0000256" key="4">
    <source>
        <dbReference type="PROSITE-ProRule" id="PRU00103"/>
    </source>
</evidence>
<dbReference type="InterPro" id="IPR011989">
    <property type="entry name" value="ARM-like"/>
</dbReference>
<reference evidence="7" key="3">
    <citation type="submission" date="2023-05" db="EMBL/GenBank/DDBJ databases">
        <authorList>
            <person name="Smith C.H."/>
        </authorList>
    </citation>
    <scope>NUCLEOTIDE SEQUENCE</scope>
    <source>
        <strain evidence="7">CHS0354</strain>
        <tissue evidence="7">Mantle</tissue>
    </source>
</reference>
<reference evidence="7" key="1">
    <citation type="journal article" date="2021" name="Genome Biol. Evol.">
        <title>A High-Quality Reference Genome for a Parasitic Bivalve with Doubly Uniparental Inheritance (Bivalvia: Unionida).</title>
        <authorList>
            <person name="Smith C.H."/>
        </authorList>
    </citation>
    <scope>NUCLEOTIDE SEQUENCE</scope>
    <source>
        <strain evidence="7">CHS0354</strain>
    </source>
</reference>
<comment type="similarity">
    <text evidence="1">Belongs to the GCN1 family.</text>
</comment>
<dbReference type="InterPro" id="IPR021133">
    <property type="entry name" value="HEAT_type_2"/>
</dbReference>
<comment type="caution">
    <text evidence="7">The sequence shown here is derived from an EMBL/GenBank/DDBJ whole genome shotgun (WGS) entry which is preliminary data.</text>
</comment>
<evidence type="ECO:0000313" key="8">
    <source>
        <dbReference type="Proteomes" id="UP001195483"/>
    </source>
</evidence>
<feature type="repeat" description="HEAT" evidence="4">
    <location>
        <begin position="1541"/>
        <end position="1578"/>
    </location>
</feature>
<sequence length="2672" mass="294413">MAEHVVVSSSEVLKKFAQRITTSSTCERVQILQEVTQCVNVSDLPENAYKGIFRYLLLTLGRYRDAKSRQAVLTLVKTIVKKQPAVAIKNINSALSKFAENAKGPIVPSRSSSGDALAALTWTCAVLAAVLQENEEVPKEEIKKMINIQCGLLYRSLAVDTGVFIKAAYKKMASVWRQSPSHVDAYRELLLADEPSIYDICMMGVMISYLSATKNQEVLDKVKEQFLDVYIKQLFGSRTKPPVSILKSARPILQHCKHETFKDQLLPVVQRSLLRNAEIILEGVAYMLSHLQLDLSQYAQEIIKSLGGQLTAKDDTTRAEACSAVANLAVQCSDPSAVEKVVVCLFGVLNGSEGKLTVTDQKISVLQAIGNMGKNAVTGTASLQNLSTTVIELFLPLLQNEAHEGTLVHALSMLSVWCSKFYTRVPDKLMQWFKKGITLKTSTSSVRYAYLQCMNTVFRGDTLLQAVDMLQILTQTVDKAGNQSTQSQLVAEAVSAANILVRLALVDISAESKLQSFWNIVLDSQKQLLTNEKFLSSVSDEVLEGIVTLSERLILEYPQKMNDKVSRPYYKAIIFCLTRRSWSMRKFSISSVKKILSLLGGSSISLAFVEEFIPLLREQKLVEPDQEKGDGDKENAGQDQHKFIPPHILAQAITCITAVEKADPKDAESIALATLIPAHHPCIVSHNLGAWTDILFQLKLDARNFIRINSEACLKSLKTGVAQDQNDLNALETLVRIAPEYVLPSLIEHVKQLLADKNLLLVTRDEYGIFLTEDGQLYDKTFLESLGRSAAVNDKNIRRENKLYSYKEQMAEIELKKELEQKKGKPAQDAPKLTKKQEEQVQAQLQKEKEIRDRLRKLDSCLRCGCLLLQCAIKGNPGGMGDHMTELCRLLVPLLKSPLAAPRVEEVFVKLGISSFSDSALGNLVSHATLRLLQPACALYPEWSEEPQMQQTIRAVNLLYTKTVIPSAEGEIETRALPVSTFTFCFYLLNCVLINCGELVGRDENIMKRALFMIMTHAQVRKEEDSSSRVTDPSLLPCREMIQLLINVIGVSLTNLQQHAHFALIEVAKCLSGEEGCATASGEEINVLLEAIMSSCTGCRESALQALQCMSNVLPNIDDNYELGLKIAQRVWVASFDPEEDVKKHAKSLLSSLNLEEPCEDLCSPLADDIVHPVEVVRKAAADGLAEALRFNDEYVVTTIQQLLAKYDEKSVLPPPLLDEFGRVISDVPLDMWEARSGIALALGKISSVLPQEQLLPLFHFYIPKGLGDRNAEVRTHMREAALAAINDHGKDNLEAFLPIFDEFLTRAPETATNDAVRQSIVILMGSLAKHLDKENPKIKPIVANLIGALSTPSQEVQEAVANCLPPLVPAIKADASQLVQKLMQHLLESENYGERRGAAYGLAGLVKGLSITALKQLDIMTTLEEAVKDKKNPRRREGALFAYEMLCIMLGKFFEPYVVSILPHLLLCFGDGSQYVREAADETSKAVMSMLTAHGVKLVLPSLLKGLEEDSWRTKTGAVELLGAMAFCAPKQLSACLPSIVPKLTEVLTDSHVKVQKAGAQALKQIGSVIRNPEIQAIVPVLLDALQEPAKKTMLCLQTLLETKFVHFIDAPSLALIMPVAERAFQDRNTEIRKMAAQIIGNMYSLTDQKDLEPYIEKVIPGLKQSLLDPVPEVRTVSARALGAMVKGLSKDKFNDLMKWLMDVLKSEVSSVDRSGAAQGLSEVFGGLGLAELQKMMPSIIQTAERMDIPSYVRDGYIMLYIYLPSVFGDNFLPYVGPSIPSILKALADESEYVRDTALRAGQRIINMYANTAIELLLPELERGLFDENWRIRYSSVQLLGDLLFKISGVSGKMSTESASEDDNFGTENSHKAILQSLGMERRNQVLAGMYMGRSDTALLVRQAALHVWKVVVSNTPRTLREILPTLFTLLLGCLASTSHDKRQVAARTLGDLVRKLGERVLPEIIPILESGLDAKESETRQGVCIGLSEIMASTNKDHVVVYAESLIPTVRKALVDPLPEVRKSAATTFDNLHSNIGQRALDEILPVLLAELDVPDKSERALDGLAQVMTVKSRVVLPYLVPQLTSHPVNTRALSFLSSVAGDALTKHLSKILPALLMSLSEKAGSPEEAQELEYCKTVVLSVDDDFGVRTIMEELLSASSTPAPDLCRAAVSILQSFCENTKANYADYLPQIFRGLIALFTRSETEVLDASWECLSAVTKKIEPTEMFQHIANIRQAVKFALADFKGKELPGFSIPKKGIAPVLPIFREGILNGSLEIKEQAAIGLGEIINVTSAEALKPSVVNITGPLIRILGERFVWNVKTAILETLTLLLAKVGVMLKPFLPQLQTTFIKALNDPNRAVRLKAAAALGELIVIHTRVDPLFTDLQSGIKNAEDTSVRDTMLQAMRFCLSSAGSKMSDAVRKQTTPALLGMLGTQEDSTRTVASGCLGALCKCLPPEELTDILIQNLLSYNPSVDWTVRHGRSIALGVALKEAGDLLCTAQYQDSVKEAVVQLTDADRIPLCLSGYRCVGYLLAHQIKNDCLTEELFPLLMKGMRHDSNEVKQLVGQLVSYLTHLTEKPLPPPISKLLIPSMVMGTKEKNTAVKANCEFALISLLKLRAGEVTLKAVIPILDSGMQDVLKEVVSKSLKKLCNQPELPMEQIDETILV</sequence>
<organism evidence="7 8">
    <name type="scientific">Potamilus streckersoni</name>
    <dbReference type="NCBI Taxonomy" id="2493646"/>
    <lineage>
        <taxon>Eukaryota</taxon>
        <taxon>Metazoa</taxon>
        <taxon>Spiralia</taxon>
        <taxon>Lophotrochozoa</taxon>
        <taxon>Mollusca</taxon>
        <taxon>Bivalvia</taxon>
        <taxon>Autobranchia</taxon>
        <taxon>Heteroconchia</taxon>
        <taxon>Palaeoheterodonta</taxon>
        <taxon>Unionida</taxon>
        <taxon>Unionoidea</taxon>
        <taxon>Unionidae</taxon>
        <taxon>Ambleminae</taxon>
        <taxon>Lampsilini</taxon>
        <taxon>Potamilus</taxon>
    </lineage>
</organism>
<keyword evidence="8" id="KW-1185">Reference proteome</keyword>
<evidence type="ECO:0000313" key="7">
    <source>
        <dbReference type="EMBL" id="KAK3603249.1"/>
    </source>
</evidence>
<dbReference type="Proteomes" id="UP001195483">
    <property type="component" value="Unassembled WGS sequence"/>
</dbReference>
<dbReference type="GO" id="GO:0019887">
    <property type="term" value="F:protein kinase regulator activity"/>
    <property type="evidence" value="ECO:0007669"/>
    <property type="project" value="TreeGrafter"/>
</dbReference>
<dbReference type="Pfam" id="PF25801">
    <property type="entry name" value="HEAT_GCN1_C_2"/>
    <property type="match status" value="1"/>
</dbReference>
<dbReference type="FunFam" id="1.25.10.10:FF:000096">
    <property type="entry name" value="eIF-2-alpha kinase activator gcn1"/>
    <property type="match status" value="1"/>
</dbReference>
<dbReference type="InterPro" id="IPR034085">
    <property type="entry name" value="TOG"/>
</dbReference>
<feature type="region of interest" description="Disordered" evidence="5">
    <location>
        <begin position="819"/>
        <end position="839"/>
    </location>
</feature>
<evidence type="ECO:0000259" key="6">
    <source>
        <dbReference type="SMART" id="SM01349"/>
    </source>
</evidence>
<feature type="repeat" description="HEAT" evidence="4">
    <location>
        <begin position="1660"/>
        <end position="1698"/>
    </location>
</feature>
<gene>
    <name evidence="7" type="ORF">CHS0354_007580</name>
</gene>
<protein>
    <recommendedName>
        <fullName evidence="6">TOG domain-containing protein</fullName>
    </recommendedName>
</protein>
<dbReference type="GO" id="GO:0006417">
    <property type="term" value="P:regulation of translation"/>
    <property type="evidence" value="ECO:0007669"/>
    <property type="project" value="TreeGrafter"/>
</dbReference>
<dbReference type="FunFam" id="1.25.10.10:FF:000162">
    <property type="entry name" value="GCN1, eIF2 alpha kinase activator homolog"/>
    <property type="match status" value="1"/>
</dbReference>
<dbReference type="Pfam" id="PF24987">
    <property type="entry name" value="HEAT_EF3_N"/>
    <property type="match status" value="2"/>
</dbReference>
<dbReference type="PANTHER" id="PTHR23346">
    <property type="entry name" value="TRANSLATIONAL ACTIVATOR GCN1-RELATED"/>
    <property type="match status" value="1"/>
</dbReference>
<proteinExistence type="inferred from homology"/>
<dbReference type="PROSITE" id="PS50077">
    <property type="entry name" value="HEAT_REPEAT"/>
    <property type="match status" value="4"/>
</dbReference>
<dbReference type="EMBL" id="JAEAOA010000519">
    <property type="protein sequence ID" value="KAK3603249.1"/>
    <property type="molecule type" value="Genomic_DNA"/>
</dbReference>
<evidence type="ECO:0000256" key="1">
    <source>
        <dbReference type="ARBA" id="ARBA00007366"/>
    </source>
</evidence>
<dbReference type="FunFam" id="1.25.10.10:FF:000090">
    <property type="entry name" value="eIF-2-alpha kinase activator GCN1"/>
    <property type="match status" value="1"/>
</dbReference>
<keyword evidence="3" id="KW-0677">Repeat</keyword>
<dbReference type="InterPro" id="IPR057546">
    <property type="entry name" value="HEAT_GCN1"/>
</dbReference>
<evidence type="ECO:0000256" key="2">
    <source>
        <dbReference type="ARBA" id="ARBA00022553"/>
    </source>
</evidence>
<dbReference type="Pfam" id="PF24993">
    <property type="entry name" value="GNC1_N"/>
    <property type="match status" value="1"/>
</dbReference>
<keyword evidence="2" id="KW-0597">Phosphoprotein</keyword>
<dbReference type="InterPro" id="IPR056810">
    <property type="entry name" value="GNC1-like_N"/>
</dbReference>
<feature type="repeat" description="HEAT" evidence="4">
    <location>
        <begin position="2008"/>
        <end position="2045"/>
    </location>
</feature>
<feature type="repeat" description="HEAT" evidence="4">
    <location>
        <begin position="1618"/>
        <end position="1656"/>
    </location>
</feature>
<dbReference type="InterPro" id="IPR016024">
    <property type="entry name" value="ARM-type_fold"/>
</dbReference>
<dbReference type="Pfam" id="PF23271">
    <property type="entry name" value="HEAT_GCN1"/>
    <property type="match status" value="1"/>
</dbReference>
<dbReference type="PANTHER" id="PTHR23346:SF7">
    <property type="entry name" value="STALLED RIBOSOME SENSOR GCN1"/>
    <property type="match status" value="1"/>
</dbReference>
<dbReference type="SMART" id="SM01349">
    <property type="entry name" value="TOG"/>
    <property type="match status" value="1"/>
</dbReference>
<dbReference type="SUPFAM" id="SSF48371">
    <property type="entry name" value="ARM repeat"/>
    <property type="match status" value="4"/>
</dbReference>
<evidence type="ECO:0000256" key="5">
    <source>
        <dbReference type="SAM" id="MobiDB-lite"/>
    </source>
</evidence>
<dbReference type="Gene3D" id="1.25.10.10">
    <property type="entry name" value="Leucine-rich Repeat Variant"/>
    <property type="match status" value="8"/>
</dbReference>
<dbReference type="Pfam" id="PF24984">
    <property type="entry name" value="HEAT_EF3_GNC1"/>
    <property type="match status" value="1"/>
</dbReference>
<name>A0AAE0T3U1_9BIVA</name>
<accession>A0AAE0T3U1</accession>
<dbReference type="GO" id="GO:0034198">
    <property type="term" value="P:cellular response to amino acid starvation"/>
    <property type="evidence" value="ECO:0007669"/>
    <property type="project" value="TreeGrafter"/>
</dbReference>
<evidence type="ECO:0000256" key="3">
    <source>
        <dbReference type="ARBA" id="ARBA00022737"/>
    </source>
</evidence>
<dbReference type="GO" id="GO:0005829">
    <property type="term" value="C:cytosol"/>
    <property type="evidence" value="ECO:0007669"/>
    <property type="project" value="TreeGrafter"/>
</dbReference>
<reference evidence="7" key="2">
    <citation type="journal article" date="2021" name="Genome Biol. Evol.">
        <title>Developing a high-quality reference genome for a parasitic bivalve with doubly uniparental inheritance (Bivalvia: Unionida).</title>
        <authorList>
            <person name="Smith C.H."/>
        </authorList>
    </citation>
    <scope>NUCLEOTIDE SEQUENCE</scope>
    <source>
        <strain evidence="7">CHS0354</strain>
        <tissue evidence="7">Mantle</tissue>
    </source>
</reference>
<feature type="domain" description="TOG" evidence="6">
    <location>
        <begin position="1364"/>
        <end position="1600"/>
    </location>
</feature>